<keyword evidence="3" id="KW-0378">Hydrolase</keyword>
<evidence type="ECO:0000259" key="2">
    <source>
        <dbReference type="Pfam" id="PF01557"/>
    </source>
</evidence>
<dbReference type="PANTHER" id="PTHR11820">
    <property type="entry name" value="ACYLPYRUVASE"/>
    <property type="match status" value="1"/>
</dbReference>
<accession>A0A7Y4D6Q9</accession>
<dbReference type="SUPFAM" id="SSF56529">
    <property type="entry name" value="FAH"/>
    <property type="match status" value="1"/>
</dbReference>
<feature type="domain" description="Fumarylacetoacetase-like C-terminal" evidence="2">
    <location>
        <begin position="3"/>
        <end position="188"/>
    </location>
</feature>
<dbReference type="Proteomes" id="UP000519158">
    <property type="component" value="Unassembled WGS sequence"/>
</dbReference>
<sequence length="203" mass="22830">MSKIICVGRNYREHAKELNNPIPENPILFIKPTSCISRFEDIGSTLSRYEEISYELELVIQIDEINSDNAISGIGLGLDLTRRKLQSHLKSKGHPWERSKSFRGACPLTNFVDCKSSVSDFDHLNIQFTLTINNEVRQAGHINQMLFPVSQIIEDSHQEFGVDAGDIFMTGTPSGVGLLHKGDHLIVTLLKDENIIIKKETII</sequence>
<dbReference type="GO" id="GO:0018773">
    <property type="term" value="F:acetylpyruvate hydrolase activity"/>
    <property type="evidence" value="ECO:0007669"/>
    <property type="project" value="TreeGrafter"/>
</dbReference>
<name>A0A7Y4D6Q9_VIBSP</name>
<evidence type="ECO:0000256" key="1">
    <source>
        <dbReference type="ARBA" id="ARBA00022723"/>
    </source>
</evidence>
<organism evidence="3 4">
    <name type="scientific">Vibrio splendidus</name>
    <dbReference type="NCBI Taxonomy" id="29497"/>
    <lineage>
        <taxon>Bacteria</taxon>
        <taxon>Pseudomonadati</taxon>
        <taxon>Pseudomonadota</taxon>
        <taxon>Gammaproteobacteria</taxon>
        <taxon>Vibrionales</taxon>
        <taxon>Vibrionaceae</taxon>
        <taxon>Vibrio</taxon>
    </lineage>
</organism>
<gene>
    <name evidence="3" type="ORF">F0234_13200</name>
</gene>
<dbReference type="InterPro" id="IPR011234">
    <property type="entry name" value="Fumarylacetoacetase-like_C"/>
</dbReference>
<protein>
    <submittedName>
        <fullName evidence="3">Fumarylacetoacetate hydrolase family protein</fullName>
    </submittedName>
</protein>
<proteinExistence type="predicted"/>
<dbReference type="AlphaFoldDB" id="A0A7Y4D6Q9"/>
<dbReference type="Pfam" id="PF01557">
    <property type="entry name" value="FAA_hydrolase"/>
    <property type="match status" value="1"/>
</dbReference>
<reference evidence="3 4" key="1">
    <citation type="submission" date="2019-09" db="EMBL/GenBank/DDBJ databases">
        <title>Draft genome sequencing and comparative genomics of hatchery-associated Vibrios.</title>
        <authorList>
            <person name="Kehlet-Delgado H."/>
            <person name="Mueller R.S."/>
        </authorList>
    </citation>
    <scope>NUCLEOTIDE SEQUENCE [LARGE SCALE GENOMIC DNA]</scope>
    <source>
        <strain evidence="3 4">99-70-13A3</strain>
    </source>
</reference>
<dbReference type="RefSeq" id="WP_122055731.1">
    <property type="nucleotide sequence ID" value="NZ_CAWPOP010000062.1"/>
</dbReference>
<dbReference type="EMBL" id="VTXL01000010">
    <property type="protein sequence ID" value="NOJ13716.1"/>
    <property type="molecule type" value="Genomic_DNA"/>
</dbReference>
<evidence type="ECO:0000313" key="3">
    <source>
        <dbReference type="EMBL" id="NOJ13716.1"/>
    </source>
</evidence>
<dbReference type="Gene3D" id="3.90.850.10">
    <property type="entry name" value="Fumarylacetoacetase-like, C-terminal domain"/>
    <property type="match status" value="1"/>
</dbReference>
<keyword evidence="1" id="KW-0479">Metal-binding</keyword>
<dbReference type="PANTHER" id="PTHR11820:SF7">
    <property type="entry name" value="ACYLPYRUVASE FAHD1, MITOCHONDRIAL"/>
    <property type="match status" value="1"/>
</dbReference>
<evidence type="ECO:0000313" key="4">
    <source>
        <dbReference type="Proteomes" id="UP000519158"/>
    </source>
</evidence>
<dbReference type="GO" id="GO:0046872">
    <property type="term" value="F:metal ion binding"/>
    <property type="evidence" value="ECO:0007669"/>
    <property type="project" value="UniProtKB-KW"/>
</dbReference>
<comment type="caution">
    <text evidence="3">The sequence shown here is derived from an EMBL/GenBank/DDBJ whole genome shotgun (WGS) entry which is preliminary data.</text>
</comment>
<dbReference type="InterPro" id="IPR036663">
    <property type="entry name" value="Fumarylacetoacetase_C_sf"/>
</dbReference>